<feature type="region of interest" description="Disordered" evidence="1">
    <location>
        <begin position="257"/>
        <end position="284"/>
    </location>
</feature>
<feature type="compositionally biased region" description="Polar residues" evidence="1">
    <location>
        <begin position="418"/>
        <end position="434"/>
    </location>
</feature>
<feature type="compositionally biased region" description="Basic and acidic residues" evidence="1">
    <location>
        <begin position="435"/>
        <end position="451"/>
    </location>
</feature>
<proteinExistence type="predicted"/>
<feature type="compositionally biased region" description="Basic residues" evidence="1">
    <location>
        <begin position="257"/>
        <end position="283"/>
    </location>
</feature>
<dbReference type="Gene3D" id="3.10.20.90">
    <property type="entry name" value="Phosphatidylinositol 3-kinase Catalytic Subunit, Chain A, domain 1"/>
    <property type="match status" value="1"/>
</dbReference>
<gene>
    <name evidence="3" type="ORF">M0812_26730</name>
</gene>
<dbReference type="InterPro" id="IPR000270">
    <property type="entry name" value="PB1_dom"/>
</dbReference>
<feature type="compositionally biased region" description="Low complexity" evidence="1">
    <location>
        <begin position="452"/>
        <end position="463"/>
    </location>
</feature>
<evidence type="ECO:0000313" key="3">
    <source>
        <dbReference type="EMBL" id="KAJ3427150.1"/>
    </source>
</evidence>
<evidence type="ECO:0000313" key="4">
    <source>
        <dbReference type="Proteomes" id="UP001146793"/>
    </source>
</evidence>
<dbReference type="CDD" id="cd05992">
    <property type="entry name" value="PB1"/>
    <property type="match status" value="1"/>
</dbReference>
<name>A0AAV7YGJ5_9EUKA</name>
<dbReference type="Pfam" id="PF00564">
    <property type="entry name" value="PB1"/>
    <property type="match status" value="1"/>
</dbReference>
<dbReference type="AlphaFoldDB" id="A0AAV7YGJ5"/>
<protein>
    <recommendedName>
        <fullName evidence="2">PB1 domain-containing protein</fullName>
    </recommendedName>
</protein>
<feature type="region of interest" description="Disordered" evidence="1">
    <location>
        <begin position="322"/>
        <end position="474"/>
    </location>
</feature>
<sequence>MINQETLKVKLFINEEYRRFSILPTMNYEAFVKRIMDLSEIKKEELNNWQLFYIDEEKEMILFDSDLELKEAINHVLQNENPILRLVLKNEDPQIVETPRRKEKEEREREIIPIEPLFFTPILVSQIHQLVLLNQEDLINLTQDRDFISWFKTVSDQILDQLYMLLNEGETRVAQLFKAVQELITCNGLEEITNQRFSHVVSNLLDSILHLRQVVGVKPLISFLKGMFSNTLSTLLMGWLSIPFNKKHMKQIKKFQKKGKRHFKKHHKRKKWEHKGGKKKLKKKMEDSFFLKSGPKWSRQQLETDQKMEKLALNNYNKTYTSNSDQDDLDEIQEQQQQQEQEQEQNNNSFRRFKKDQKRNKKEKKKMKKEKKKKKKKSHKFKKNTHWKKKKNKAKWGKFKKDKKKKKFLKKIKKENYGHNSDTLMITNTNPNNKDTQKNEQEKIIRNEEKNNNNQSNSEYYNNQTQLEKLDFKN</sequence>
<feature type="compositionally biased region" description="Basic residues" evidence="1">
    <location>
        <begin position="351"/>
        <end position="413"/>
    </location>
</feature>
<evidence type="ECO:0000259" key="2">
    <source>
        <dbReference type="PROSITE" id="PS51745"/>
    </source>
</evidence>
<dbReference type="SMART" id="SM00666">
    <property type="entry name" value="PB1"/>
    <property type="match status" value="1"/>
</dbReference>
<dbReference type="SUPFAM" id="SSF54277">
    <property type="entry name" value="CAD &amp; PB1 domains"/>
    <property type="match status" value="1"/>
</dbReference>
<reference evidence="3" key="1">
    <citation type="submission" date="2022-08" db="EMBL/GenBank/DDBJ databases">
        <title>Novel sulphate-reducing endosymbionts in the free-living metamonad Anaeramoeba.</title>
        <authorList>
            <person name="Jerlstrom-Hultqvist J."/>
            <person name="Cepicka I."/>
            <person name="Gallot-Lavallee L."/>
            <person name="Salas-Leiva D."/>
            <person name="Curtis B.A."/>
            <person name="Zahonova K."/>
            <person name="Pipaliya S."/>
            <person name="Dacks J."/>
            <person name="Roger A.J."/>
        </authorList>
    </citation>
    <scope>NUCLEOTIDE SEQUENCE</scope>
    <source>
        <strain evidence="3">Busselton2</strain>
    </source>
</reference>
<comment type="caution">
    <text evidence="3">The sequence shown here is derived from an EMBL/GenBank/DDBJ whole genome shotgun (WGS) entry which is preliminary data.</text>
</comment>
<dbReference type="InterPro" id="IPR053793">
    <property type="entry name" value="PB1-like"/>
</dbReference>
<accession>A0AAV7YGJ5</accession>
<organism evidence="3 4">
    <name type="scientific">Anaeramoeba flamelloides</name>
    <dbReference type="NCBI Taxonomy" id="1746091"/>
    <lineage>
        <taxon>Eukaryota</taxon>
        <taxon>Metamonada</taxon>
        <taxon>Anaeramoebidae</taxon>
        <taxon>Anaeramoeba</taxon>
    </lineage>
</organism>
<feature type="domain" description="PB1" evidence="2">
    <location>
        <begin position="6"/>
        <end position="91"/>
    </location>
</feature>
<dbReference type="Proteomes" id="UP001146793">
    <property type="component" value="Unassembled WGS sequence"/>
</dbReference>
<dbReference type="PROSITE" id="PS51745">
    <property type="entry name" value="PB1"/>
    <property type="match status" value="1"/>
</dbReference>
<dbReference type="EMBL" id="JANTQA010000063">
    <property type="protein sequence ID" value="KAJ3427150.1"/>
    <property type="molecule type" value="Genomic_DNA"/>
</dbReference>
<evidence type="ECO:0000256" key="1">
    <source>
        <dbReference type="SAM" id="MobiDB-lite"/>
    </source>
</evidence>